<dbReference type="InterPro" id="IPR036388">
    <property type="entry name" value="WH-like_DNA-bd_sf"/>
</dbReference>
<dbReference type="PROSITE" id="PS50931">
    <property type="entry name" value="HTH_LYSR"/>
    <property type="match status" value="1"/>
</dbReference>
<comment type="similarity">
    <text evidence="1">Belongs to the LysR transcriptional regulatory family.</text>
</comment>
<evidence type="ECO:0000259" key="6">
    <source>
        <dbReference type="PROSITE" id="PS50931"/>
    </source>
</evidence>
<comment type="caution">
    <text evidence="7">The sequence shown here is derived from an EMBL/GenBank/DDBJ whole genome shotgun (WGS) entry which is preliminary data.</text>
</comment>
<dbReference type="Proteomes" id="UP001501532">
    <property type="component" value="Unassembled WGS sequence"/>
</dbReference>
<gene>
    <name evidence="7" type="ORF">GCM10010448_28780</name>
</gene>
<reference evidence="8" key="1">
    <citation type="journal article" date="2019" name="Int. J. Syst. Evol. Microbiol.">
        <title>The Global Catalogue of Microorganisms (GCM) 10K type strain sequencing project: providing services to taxonomists for standard genome sequencing and annotation.</title>
        <authorList>
            <consortium name="The Broad Institute Genomics Platform"/>
            <consortium name="The Broad Institute Genome Sequencing Center for Infectious Disease"/>
            <person name="Wu L."/>
            <person name="Ma J."/>
        </authorList>
    </citation>
    <scope>NUCLEOTIDE SEQUENCE [LARGE SCALE GENOMIC DNA]</scope>
    <source>
        <strain evidence="8">JCM 9091</strain>
    </source>
</reference>
<keyword evidence="4" id="KW-0804">Transcription</keyword>
<dbReference type="RefSeq" id="WP_234515976.1">
    <property type="nucleotide sequence ID" value="NZ_BAAAUF010000020.1"/>
</dbReference>
<proteinExistence type="inferred from homology"/>
<evidence type="ECO:0000313" key="8">
    <source>
        <dbReference type="Proteomes" id="UP001501532"/>
    </source>
</evidence>
<keyword evidence="2" id="KW-0805">Transcription regulation</keyword>
<dbReference type="PANTHER" id="PTHR30346">
    <property type="entry name" value="TRANSCRIPTIONAL DUAL REGULATOR HCAR-RELATED"/>
    <property type="match status" value="1"/>
</dbReference>
<dbReference type="InterPro" id="IPR000847">
    <property type="entry name" value="LysR_HTH_N"/>
</dbReference>
<dbReference type="EMBL" id="BAAAUF010000020">
    <property type="protein sequence ID" value="GAA3044223.1"/>
    <property type="molecule type" value="Genomic_DNA"/>
</dbReference>
<protein>
    <submittedName>
        <fullName evidence="7">LysR family transcriptional regulator</fullName>
    </submittedName>
</protein>
<dbReference type="PRINTS" id="PR00039">
    <property type="entry name" value="HTHLYSR"/>
</dbReference>
<name>A0ABP6LI49_9ACTN</name>
<organism evidence="7 8">
    <name type="scientific">Streptomyces glomeratus</name>
    <dbReference type="NCBI Taxonomy" id="284452"/>
    <lineage>
        <taxon>Bacteria</taxon>
        <taxon>Bacillati</taxon>
        <taxon>Actinomycetota</taxon>
        <taxon>Actinomycetes</taxon>
        <taxon>Kitasatosporales</taxon>
        <taxon>Streptomycetaceae</taxon>
        <taxon>Streptomyces</taxon>
    </lineage>
</organism>
<dbReference type="InterPro" id="IPR036390">
    <property type="entry name" value="WH_DNA-bd_sf"/>
</dbReference>
<feature type="domain" description="HTH lysR-type" evidence="6">
    <location>
        <begin position="4"/>
        <end position="61"/>
    </location>
</feature>
<keyword evidence="8" id="KW-1185">Reference proteome</keyword>
<keyword evidence="3" id="KW-0238">DNA-binding</keyword>
<evidence type="ECO:0000256" key="2">
    <source>
        <dbReference type="ARBA" id="ARBA00023015"/>
    </source>
</evidence>
<feature type="region of interest" description="Disordered" evidence="5">
    <location>
        <begin position="294"/>
        <end position="325"/>
    </location>
</feature>
<evidence type="ECO:0000256" key="5">
    <source>
        <dbReference type="SAM" id="MobiDB-lite"/>
    </source>
</evidence>
<sequence length="325" mass="35686">MTSVELRQLRYFVAVAEELNFGRAAERLLIAGPSLSQQIKALERDLGVRLFDRDRRSVALTPAGSDLLPHARALLERAEDLRHRARRLSGSEPIRLGYVNWLPPDLDARTAAVARVHIDAWVAPSHAQAARVADGSLDLAVCWVRTDDLERRGLQARLLGADRLYAVATGDDTREVAARDTVVLLDDDTTSWSSWNVYAEDLAHRTGARAVRISDGGITGPAFFDHVRRSSRPVINSPKGQTTPLPSDLVRRPVGTPEIYWTWSLVWRRGEVRAAVLAVVDALCDDDGDFGIHGPDAWLPEGDPHRRQPHAGAAAPPRPGGAATR</sequence>
<dbReference type="Gene3D" id="1.10.10.10">
    <property type="entry name" value="Winged helix-like DNA-binding domain superfamily/Winged helix DNA-binding domain"/>
    <property type="match status" value="1"/>
</dbReference>
<evidence type="ECO:0000256" key="3">
    <source>
        <dbReference type="ARBA" id="ARBA00023125"/>
    </source>
</evidence>
<dbReference type="Pfam" id="PF00126">
    <property type="entry name" value="HTH_1"/>
    <property type="match status" value="1"/>
</dbReference>
<evidence type="ECO:0000256" key="4">
    <source>
        <dbReference type="ARBA" id="ARBA00023163"/>
    </source>
</evidence>
<evidence type="ECO:0000256" key="1">
    <source>
        <dbReference type="ARBA" id="ARBA00009437"/>
    </source>
</evidence>
<dbReference type="PANTHER" id="PTHR30346:SF0">
    <property type="entry name" value="HCA OPERON TRANSCRIPTIONAL ACTIVATOR HCAR"/>
    <property type="match status" value="1"/>
</dbReference>
<dbReference type="SUPFAM" id="SSF53850">
    <property type="entry name" value="Periplasmic binding protein-like II"/>
    <property type="match status" value="1"/>
</dbReference>
<evidence type="ECO:0000313" key="7">
    <source>
        <dbReference type="EMBL" id="GAA3044223.1"/>
    </source>
</evidence>
<accession>A0ABP6LI49</accession>
<dbReference type="SUPFAM" id="SSF46785">
    <property type="entry name" value="Winged helix' DNA-binding domain"/>
    <property type="match status" value="1"/>
</dbReference>
<feature type="compositionally biased region" description="Low complexity" evidence="5">
    <location>
        <begin position="310"/>
        <end position="325"/>
    </location>
</feature>